<comment type="caution">
    <text evidence="1">The sequence shown here is derived from an EMBL/GenBank/DDBJ whole genome shotgun (WGS) entry which is preliminary data.</text>
</comment>
<evidence type="ECO:0000313" key="1">
    <source>
        <dbReference type="EMBL" id="GJT83623.1"/>
    </source>
</evidence>
<keyword evidence="2" id="KW-1185">Reference proteome</keyword>
<reference evidence="1" key="2">
    <citation type="submission" date="2022-01" db="EMBL/GenBank/DDBJ databases">
        <authorList>
            <person name="Yamashiro T."/>
            <person name="Shiraishi A."/>
            <person name="Satake H."/>
            <person name="Nakayama K."/>
        </authorList>
    </citation>
    <scope>NUCLEOTIDE SEQUENCE</scope>
</reference>
<accession>A0ABQ5H7C9</accession>
<gene>
    <name evidence="1" type="ORF">Tco_1057965</name>
</gene>
<dbReference type="Proteomes" id="UP001151760">
    <property type="component" value="Unassembled WGS sequence"/>
</dbReference>
<dbReference type="EMBL" id="BQNB010019279">
    <property type="protein sequence ID" value="GJT83623.1"/>
    <property type="molecule type" value="Genomic_DNA"/>
</dbReference>
<evidence type="ECO:0000313" key="2">
    <source>
        <dbReference type="Proteomes" id="UP001151760"/>
    </source>
</evidence>
<organism evidence="1 2">
    <name type="scientific">Tanacetum coccineum</name>
    <dbReference type="NCBI Taxonomy" id="301880"/>
    <lineage>
        <taxon>Eukaryota</taxon>
        <taxon>Viridiplantae</taxon>
        <taxon>Streptophyta</taxon>
        <taxon>Embryophyta</taxon>
        <taxon>Tracheophyta</taxon>
        <taxon>Spermatophyta</taxon>
        <taxon>Magnoliopsida</taxon>
        <taxon>eudicotyledons</taxon>
        <taxon>Gunneridae</taxon>
        <taxon>Pentapetalae</taxon>
        <taxon>asterids</taxon>
        <taxon>campanulids</taxon>
        <taxon>Asterales</taxon>
        <taxon>Asteraceae</taxon>
        <taxon>Asteroideae</taxon>
        <taxon>Anthemideae</taxon>
        <taxon>Anthemidinae</taxon>
        <taxon>Tanacetum</taxon>
    </lineage>
</organism>
<sequence length="89" mass="9325">MPVMPPLSTYEVGGTSTATVEGHSLTLLAHELVKKVITVSDVEVADGIAIGEIGPRVSAVEGEVQVLTSQMIQAVSRLEQVGVRVEQGQ</sequence>
<name>A0ABQ5H7C9_9ASTR</name>
<proteinExistence type="predicted"/>
<reference evidence="1" key="1">
    <citation type="journal article" date="2022" name="Int. J. Mol. Sci.">
        <title>Draft Genome of Tanacetum Coccineum: Genomic Comparison of Closely Related Tanacetum-Family Plants.</title>
        <authorList>
            <person name="Yamashiro T."/>
            <person name="Shiraishi A."/>
            <person name="Nakayama K."/>
            <person name="Satake H."/>
        </authorList>
    </citation>
    <scope>NUCLEOTIDE SEQUENCE</scope>
</reference>
<protein>
    <submittedName>
        <fullName evidence="1">Uncharacterized protein</fullName>
    </submittedName>
</protein>